<comment type="caution">
    <text evidence="1">The sequence shown here is derived from an EMBL/GenBank/DDBJ whole genome shotgun (WGS) entry which is preliminary data.</text>
</comment>
<reference evidence="1 2" key="1">
    <citation type="submission" date="2024-10" db="EMBL/GenBank/DDBJ databases">
        <title>The Natural Products Discovery Center: Release of the First 8490 Sequenced Strains for Exploring Actinobacteria Biosynthetic Diversity.</title>
        <authorList>
            <person name="Kalkreuter E."/>
            <person name="Kautsar S.A."/>
            <person name="Yang D."/>
            <person name="Bader C.D."/>
            <person name="Teijaro C.N."/>
            <person name="Fluegel L."/>
            <person name="Davis C.M."/>
            <person name="Simpson J.R."/>
            <person name="Lauterbach L."/>
            <person name="Steele A.D."/>
            <person name="Gui C."/>
            <person name="Meng S."/>
            <person name="Li G."/>
            <person name="Viehrig K."/>
            <person name="Ye F."/>
            <person name="Su P."/>
            <person name="Kiefer A.F."/>
            <person name="Nichols A."/>
            <person name="Cepeda A.J."/>
            <person name="Yan W."/>
            <person name="Fan B."/>
            <person name="Jiang Y."/>
            <person name="Adhikari A."/>
            <person name="Zheng C.-J."/>
            <person name="Schuster L."/>
            <person name="Cowan T.M."/>
            <person name="Smanski M.J."/>
            <person name="Chevrette M.G."/>
            <person name="De Carvalho L.P.S."/>
            <person name="Shen B."/>
        </authorList>
    </citation>
    <scope>NUCLEOTIDE SEQUENCE [LARGE SCALE GENOMIC DNA]</scope>
    <source>
        <strain evidence="1 2">NPDC001867</strain>
    </source>
</reference>
<keyword evidence="2" id="KW-1185">Reference proteome</keyword>
<protein>
    <submittedName>
        <fullName evidence="1">Uncharacterized protein</fullName>
    </submittedName>
</protein>
<gene>
    <name evidence="1" type="ORF">ACFYY5_29185</name>
</gene>
<dbReference type="Proteomes" id="UP001602089">
    <property type="component" value="Unassembled WGS sequence"/>
</dbReference>
<organism evidence="1 2">
    <name type="scientific">Nocardia elegans</name>
    <dbReference type="NCBI Taxonomy" id="300029"/>
    <lineage>
        <taxon>Bacteria</taxon>
        <taxon>Bacillati</taxon>
        <taxon>Actinomycetota</taxon>
        <taxon>Actinomycetes</taxon>
        <taxon>Mycobacteriales</taxon>
        <taxon>Nocardiaceae</taxon>
        <taxon>Nocardia</taxon>
    </lineage>
</organism>
<name>A0ABW6TLB5_9NOCA</name>
<dbReference type="EMBL" id="JBIATK010000012">
    <property type="protein sequence ID" value="MFF4026931.1"/>
    <property type="molecule type" value="Genomic_DNA"/>
</dbReference>
<accession>A0ABW6TLB5</accession>
<proteinExistence type="predicted"/>
<evidence type="ECO:0000313" key="1">
    <source>
        <dbReference type="EMBL" id="MFF4026931.1"/>
    </source>
</evidence>
<dbReference type="RefSeq" id="WP_387131955.1">
    <property type="nucleotide sequence ID" value="NZ_JBIATK010000012.1"/>
</dbReference>
<evidence type="ECO:0000313" key="2">
    <source>
        <dbReference type="Proteomes" id="UP001602089"/>
    </source>
</evidence>
<sequence length="89" mass="10073">MHTPPAPWAIPGATVYELHCSTHDYSVKKTTEVTVVNVGRGRIVLDNGARYFTIDGNTDGDIRYQRDDPRSRNRYYLLVGPNDPHITDD</sequence>